<protein>
    <submittedName>
        <fullName evidence="2">Uncharacterized protein</fullName>
    </submittedName>
</protein>
<dbReference type="EMBL" id="JAHRHJ020000001">
    <property type="protein sequence ID" value="KAH9331828.1"/>
    <property type="molecule type" value="Genomic_DNA"/>
</dbReference>
<dbReference type="AlphaFoldDB" id="A0AA38H080"/>
<reference evidence="2 3" key="1">
    <citation type="journal article" date="2021" name="Nat. Plants">
        <title>The Taxus genome provides insights into paclitaxel biosynthesis.</title>
        <authorList>
            <person name="Xiong X."/>
            <person name="Gou J."/>
            <person name="Liao Q."/>
            <person name="Li Y."/>
            <person name="Zhou Q."/>
            <person name="Bi G."/>
            <person name="Li C."/>
            <person name="Du R."/>
            <person name="Wang X."/>
            <person name="Sun T."/>
            <person name="Guo L."/>
            <person name="Liang H."/>
            <person name="Lu P."/>
            <person name="Wu Y."/>
            <person name="Zhang Z."/>
            <person name="Ro D.K."/>
            <person name="Shang Y."/>
            <person name="Huang S."/>
            <person name="Yan J."/>
        </authorList>
    </citation>
    <scope>NUCLEOTIDE SEQUENCE [LARGE SCALE GENOMIC DNA]</scope>
    <source>
        <strain evidence="2">Ta-2019</strain>
    </source>
</reference>
<comment type="caution">
    <text evidence="2">The sequence shown here is derived from an EMBL/GenBank/DDBJ whole genome shotgun (WGS) entry which is preliminary data.</text>
</comment>
<organism evidence="2 3">
    <name type="scientific">Taxus chinensis</name>
    <name type="common">Chinese yew</name>
    <name type="synonym">Taxus wallichiana var. chinensis</name>
    <dbReference type="NCBI Taxonomy" id="29808"/>
    <lineage>
        <taxon>Eukaryota</taxon>
        <taxon>Viridiplantae</taxon>
        <taxon>Streptophyta</taxon>
        <taxon>Embryophyta</taxon>
        <taxon>Tracheophyta</taxon>
        <taxon>Spermatophyta</taxon>
        <taxon>Pinopsida</taxon>
        <taxon>Pinidae</taxon>
        <taxon>Conifers II</taxon>
        <taxon>Cupressales</taxon>
        <taxon>Taxaceae</taxon>
        <taxon>Taxus</taxon>
    </lineage>
</organism>
<feature type="non-terminal residue" evidence="2">
    <location>
        <position position="1"/>
    </location>
</feature>
<evidence type="ECO:0000313" key="2">
    <source>
        <dbReference type="EMBL" id="KAH9331828.1"/>
    </source>
</evidence>
<keyword evidence="3" id="KW-1185">Reference proteome</keyword>
<feature type="region of interest" description="Disordered" evidence="1">
    <location>
        <begin position="55"/>
        <end position="99"/>
    </location>
</feature>
<sequence length="123" mass="14135">IFSNSPDQRRKEQALRKCEKSCRRQAQARKNHEKWLSPCPRTMWDIWDAKARIGRKACRRPSSKRTSGTRVREGPKLASSPETEICSTGTVGPEGRVGREKLIRPKEEEKRLTAKWDSSGTRT</sequence>
<evidence type="ECO:0000256" key="1">
    <source>
        <dbReference type="SAM" id="MobiDB-lite"/>
    </source>
</evidence>
<feature type="non-terminal residue" evidence="2">
    <location>
        <position position="123"/>
    </location>
</feature>
<proteinExistence type="predicted"/>
<feature type="compositionally biased region" description="Basic and acidic residues" evidence="1">
    <location>
        <begin position="104"/>
        <end position="114"/>
    </location>
</feature>
<name>A0AA38H080_TAXCH</name>
<evidence type="ECO:0000313" key="3">
    <source>
        <dbReference type="Proteomes" id="UP000824469"/>
    </source>
</evidence>
<feature type="region of interest" description="Disordered" evidence="1">
    <location>
        <begin position="104"/>
        <end position="123"/>
    </location>
</feature>
<dbReference type="Proteomes" id="UP000824469">
    <property type="component" value="Unassembled WGS sequence"/>
</dbReference>
<accession>A0AA38H080</accession>
<feature type="compositionally biased region" description="Polar residues" evidence="1">
    <location>
        <begin position="80"/>
        <end position="90"/>
    </location>
</feature>
<gene>
    <name evidence="2" type="ORF">KI387_003936</name>
</gene>